<sequence length="1307" mass="150054">MAYDLHACLTFNYKQILIEEIALDGLSGIALDLLWLRVEKRISAAVTEKMKARFWGFLVNCKPITFYQLTVPLQPCTEILDRFMITDEYSGHLMDPPVYLDGEYEYRPVANEHGSCSNYDARKEIKKQKLSELGSYENVLAEYGSTLVMVASLDERWKALAPHMPASVISQLSPIHYCILELVGKSRHNGQMTIGKTNITKIVKEPKFLFYNRNYLQKLDMIRVLCVTIKQDGKGIKGLLLRLKRFHKPTILSMPKVGKLHNVKEYLLEQPNYCEKTDVVITKGLINQHNIRRLQKTINVFSFDEKVVESESRNKKGSKMSVAVKRRFISLNTNSDESSQSEDEDNEIIRKCQYKVGVDLLRQAYELFLEAGLKGLTQIEIAQLLGVEFYTSRTICRVFKVRHIIREYLEDKGKQRTARYFATAAASGEINQKYEEEKKKLLEYINNSKSEEQPQPIAEEDDDVPLKKIKLDKESKAIEVTEIKVLDGLENFNSESLLFSKKNPTLRQLRFANGLLKITRERLAISGYQTLSVLVSKETGEPPMDTKALKIFVQKLVTDGQLKLMKIKWPGFHQKYSILICSPYVNCTDPIVKAKQREISIRAFTNKKVKRERNLDLVHRPPSQYAYPRYMKIQLLHEFLAKLIYFDENKVKIEFNLPNGFASLVNIIPEITVQFAIGNISNMAVSDLAHLKIDQDVLDLKLRDAPEELYHMLLQSKSLQTSIRINLKVLAMLGLIQLVNQPTAQTTDHNSSLSSYVFYVNKKAKIIDTTGTWPRKNTKTKHLEKTFHFESFDDVKRYWNEVYEVSTHTTIEYPHRGQKKLVPPVRQMHEVEECDNGERYGDGAGPCGFDSCFYMEQSRFWRAFYIRVIKNKPIKKIPRKRKHVPEKKPKKTKLKKLKVKPPPESVPVPKIPQKKLPFKGYSTIKWSHWEDTILMMCKVAITIMSPISQPGCLKIRNNTAKDLLAIFDPYKIGSACHRRAEALDLDLALQHEKECLINALRKRRDLILKYEGLLRKLKARHAANMTKFIHEARIPMLELVWLINQLVENRSKEPAVPCVAVDMDDFHNRYTVTTTTANKPCNSYKGDGDTELSIAKVKETIIMCVMTSLFSTPAAADAMKTFSTLAEFDEHTLRTGLEQLRKCGAVACKDKVLHYHLHRFNIQDTVKTSYKLSAAYQRRWINRLNTNFTDQLADMMKTDVSQTSIKASPEINCLLCESQACGLLEIISVTVPVITGSSGSIIQEQQLNVIDIDMKFKLKSGILGYKKITDFKTFTEHFDNIEPEDIYTTLQKISLATTVTCPNNLQS</sequence>
<proteinExistence type="predicted"/>
<name>A0ACC0J794_CHOFU</name>
<accession>A0ACC0J794</accession>
<comment type="caution">
    <text evidence="1">The sequence shown here is derived from an EMBL/GenBank/DDBJ whole genome shotgun (WGS) entry which is preliminary data.</text>
</comment>
<evidence type="ECO:0000313" key="2">
    <source>
        <dbReference type="Proteomes" id="UP001064048"/>
    </source>
</evidence>
<protein>
    <submittedName>
        <fullName evidence="1">Uncharacterized protein</fullName>
    </submittedName>
</protein>
<dbReference type="Proteomes" id="UP001064048">
    <property type="component" value="Chromosome 14"/>
</dbReference>
<reference evidence="1 2" key="1">
    <citation type="journal article" date="2022" name="Genome Biol. Evol.">
        <title>The Spruce Budworm Genome: Reconstructing the Evolutionary History of Antifreeze Proteins.</title>
        <authorList>
            <person name="Beliveau C."/>
            <person name="Gagne P."/>
            <person name="Picq S."/>
            <person name="Vernygora O."/>
            <person name="Keeling C.I."/>
            <person name="Pinkney K."/>
            <person name="Doucet D."/>
            <person name="Wen F."/>
            <person name="Johnston J.S."/>
            <person name="Maaroufi H."/>
            <person name="Boyle B."/>
            <person name="Laroche J."/>
            <person name="Dewar K."/>
            <person name="Juretic N."/>
            <person name="Blackburn G."/>
            <person name="Nisole A."/>
            <person name="Brunet B."/>
            <person name="Brandao M."/>
            <person name="Lumley L."/>
            <person name="Duan J."/>
            <person name="Quan G."/>
            <person name="Lucarotti C.J."/>
            <person name="Roe A.D."/>
            <person name="Sperling F.A.H."/>
            <person name="Levesque R.C."/>
            <person name="Cusson M."/>
        </authorList>
    </citation>
    <scope>NUCLEOTIDE SEQUENCE [LARGE SCALE GENOMIC DNA]</scope>
    <source>
        <strain evidence="1">Glfc:IPQL:Cfum</strain>
    </source>
</reference>
<evidence type="ECO:0000313" key="1">
    <source>
        <dbReference type="EMBL" id="KAI8419975.1"/>
    </source>
</evidence>
<keyword evidence="2" id="KW-1185">Reference proteome</keyword>
<organism evidence="1 2">
    <name type="scientific">Choristoneura fumiferana</name>
    <name type="common">Spruce budworm moth</name>
    <name type="synonym">Archips fumiferana</name>
    <dbReference type="NCBI Taxonomy" id="7141"/>
    <lineage>
        <taxon>Eukaryota</taxon>
        <taxon>Metazoa</taxon>
        <taxon>Ecdysozoa</taxon>
        <taxon>Arthropoda</taxon>
        <taxon>Hexapoda</taxon>
        <taxon>Insecta</taxon>
        <taxon>Pterygota</taxon>
        <taxon>Neoptera</taxon>
        <taxon>Endopterygota</taxon>
        <taxon>Lepidoptera</taxon>
        <taxon>Glossata</taxon>
        <taxon>Ditrysia</taxon>
        <taxon>Tortricoidea</taxon>
        <taxon>Tortricidae</taxon>
        <taxon>Tortricinae</taxon>
        <taxon>Choristoneura</taxon>
    </lineage>
</organism>
<dbReference type="EMBL" id="CM046114">
    <property type="protein sequence ID" value="KAI8419975.1"/>
    <property type="molecule type" value="Genomic_DNA"/>
</dbReference>
<gene>
    <name evidence="1" type="ORF">MSG28_008580</name>
</gene>